<protein>
    <submittedName>
        <fullName evidence="6">Radical SAM protein</fullName>
    </submittedName>
</protein>
<sequence length="379" mass="42645">MIAEGRNEQHLTLSERMKLLSSGTKYDSCNQSAVCHAFGPDGRCIQLYKTLLSNSCSGECAYCPNRCERDTMRATISPEEIAKITWSFYRRNAIEGLFLSSGIMGDAEQTSQKQLEVVELLRGQGFKGYINIRVMPGTPKYLLEQIAEHANKFGVNAETTNSINYSEICPNFDYKNDVLQRLKWTKDLIQKKRKEYSGMGRLVGANDTQFVVGAVSESDKDIVRTVDKFMDKYELRRPYFMSFDPVPDTPLEDGTPSPKWREQRLYQMSFLLKDYGLNANDFDDIYDEYGFLGNSDPKVMLAQSQPDRFPVDINSADMSDLLLVPGIGPISANRIIRTRPIASEQELARMGVVVTHARPYISINGSGQSNLASFMGACS</sequence>
<dbReference type="GO" id="GO:0051536">
    <property type="term" value="F:iron-sulfur cluster binding"/>
    <property type="evidence" value="ECO:0007669"/>
    <property type="project" value="UniProtKB-KW"/>
</dbReference>
<organism evidence="6 7">
    <name type="scientific">Methanococcoides methylutens</name>
    <dbReference type="NCBI Taxonomy" id="2226"/>
    <lineage>
        <taxon>Archaea</taxon>
        <taxon>Methanobacteriati</taxon>
        <taxon>Methanobacteriota</taxon>
        <taxon>Stenosarchaea group</taxon>
        <taxon>Methanomicrobia</taxon>
        <taxon>Methanosarcinales</taxon>
        <taxon>Methanosarcinaceae</taxon>
        <taxon>Methanococcoides</taxon>
    </lineage>
</organism>
<dbReference type="InterPro" id="IPR013785">
    <property type="entry name" value="Aldolase_TIM"/>
</dbReference>
<dbReference type="Gene3D" id="1.10.150.320">
    <property type="entry name" value="Photosystem II 12 kDa extrinsic protein"/>
    <property type="match status" value="1"/>
</dbReference>
<dbReference type="InterPro" id="IPR058240">
    <property type="entry name" value="rSAM_sf"/>
</dbReference>
<proteinExistence type="predicted"/>
<evidence type="ECO:0000256" key="1">
    <source>
        <dbReference type="ARBA" id="ARBA00022691"/>
    </source>
</evidence>
<dbReference type="PANTHER" id="PTHR21180">
    <property type="entry name" value="ENDONUCLEASE/EXONUCLEASE/PHOSPHATASE FAMILY DOMAIN-CONTAINING PROTEIN 1"/>
    <property type="match status" value="1"/>
</dbReference>
<dbReference type="OrthoDB" id="15118at2157"/>
<dbReference type="AlphaFoldDB" id="A0A099SZ22"/>
<evidence type="ECO:0000313" key="7">
    <source>
        <dbReference type="Proteomes" id="UP000029859"/>
    </source>
</evidence>
<dbReference type="GO" id="GO:0003824">
    <property type="term" value="F:catalytic activity"/>
    <property type="evidence" value="ECO:0007669"/>
    <property type="project" value="InterPro"/>
</dbReference>
<dbReference type="SUPFAM" id="SSF47781">
    <property type="entry name" value="RuvA domain 2-like"/>
    <property type="match status" value="1"/>
</dbReference>
<comment type="caution">
    <text evidence="6">The sequence shown here is derived from an EMBL/GenBank/DDBJ whole genome shotgun (WGS) entry which is preliminary data.</text>
</comment>
<accession>A0A099SZ22</accession>
<name>A0A099SZ22_METMT</name>
<dbReference type="EMBL" id="JRHO01000014">
    <property type="protein sequence ID" value="KGK98112.1"/>
    <property type="molecule type" value="Genomic_DNA"/>
</dbReference>
<dbReference type="GO" id="GO:0046872">
    <property type="term" value="F:metal ion binding"/>
    <property type="evidence" value="ECO:0007669"/>
    <property type="project" value="UniProtKB-KW"/>
</dbReference>
<evidence type="ECO:0000256" key="3">
    <source>
        <dbReference type="ARBA" id="ARBA00023004"/>
    </source>
</evidence>
<dbReference type="InterPro" id="IPR007197">
    <property type="entry name" value="rSAM"/>
</dbReference>
<reference evidence="6 7" key="1">
    <citation type="submission" date="2014-09" db="EMBL/GenBank/DDBJ databases">
        <title>Draft genome sequence of an obligately methylotrophic methanogen, Methanococcoides methylutens, isolated from marine sediment.</title>
        <authorList>
            <person name="Guan Y."/>
            <person name="Ngugi D.K."/>
            <person name="Blom J."/>
            <person name="Ali S."/>
            <person name="Ferry J.G."/>
            <person name="Stingl U."/>
        </authorList>
    </citation>
    <scope>NUCLEOTIDE SEQUENCE [LARGE SCALE GENOMIC DNA]</scope>
    <source>
        <strain evidence="6 7">DSM 2657</strain>
    </source>
</reference>
<keyword evidence="7" id="KW-1185">Reference proteome</keyword>
<dbReference type="PANTHER" id="PTHR21180:SF9">
    <property type="entry name" value="TYPE II SECRETION SYSTEM PROTEIN K"/>
    <property type="match status" value="1"/>
</dbReference>
<dbReference type="SFLD" id="SFLDS00029">
    <property type="entry name" value="Radical_SAM"/>
    <property type="match status" value="1"/>
</dbReference>
<dbReference type="Proteomes" id="UP000029859">
    <property type="component" value="Unassembled WGS sequence"/>
</dbReference>
<dbReference type="InterPro" id="IPR051675">
    <property type="entry name" value="Endo/Exo/Phosphatase_dom_1"/>
</dbReference>
<feature type="domain" description="Radical SAM core" evidence="5">
    <location>
        <begin position="37"/>
        <end position="278"/>
    </location>
</feature>
<evidence type="ECO:0000313" key="6">
    <source>
        <dbReference type="EMBL" id="KGK98112.1"/>
    </source>
</evidence>
<dbReference type="SFLD" id="SFLDG01102">
    <property type="entry name" value="Uncharacterised_Radical_SAM_Su"/>
    <property type="match status" value="1"/>
</dbReference>
<keyword evidence="1" id="KW-0949">S-adenosyl-L-methionine</keyword>
<dbReference type="CDD" id="cd01335">
    <property type="entry name" value="Radical_SAM"/>
    <property type="match status" value="1"/>
</dbReference>
<evidence type="ECO:0000256" key="2">
    <source>
        <dbReference type="ARBA" id="ARBA00022723"/>
    </source>
</evidence>
<keyword evidence="3" id="KW-0408">Iron</keyword>
<keyword evidence="2" id="KW-0479">Metal-binding</keyword>
<evidence type="ECO:0000256" key="4">
    <source>
        <dbReference type="ARBA" id="ARBA00023014"/>
    </source>
</evidence>
<dbReference type="Gene3D" id="3.20.20.70">
    <property type="entry name" value="Aldolase class I"/>
    <property type="match status" value="1"/>
</dbReference>
<dbReference type="InterPro" id="IPR023874">
    <property type="entry name" value="DNA_rSAM_put"/>
</dbReference>
<gene>
    <name evidence="6" type="ORF">LI82_10285</name>
</gene>
<evidence type="ECO:0000259" key="5">
    <source>
        <dbReference type="PROSITE" id="PS51918"/>
    </source>
</evidence>
<dbReference type="InterPro" id="IPR010994">
    <property type="entry name" value="RuvA_2-like"/>
</dbReference>
<dbReference type="PROSITE" id="PS51918">
    <property type="entry name" value="RADICAL_SAM"/>
    <property type="match status" value="1"/>
</dbReference>
<dbReference type="SUPFAM" id="SSF102114">
    <property type="entry name" value="Radical SAM enzymes"/>
    <property type="match status" value="1"/>
</dbReference>
<keyword evidence="4" id="KW-0411">Iron-sulfur</keyword>